<dbReference type="GO" id="GO:0016567">
    <property type="term" value="P:protein ubiquitination"/>
    <property type="evidence" value="ECO:0007669"/>
    <property type="project" value="TreeGrafter"/>
</dbReference>
<feature type="compositionally biased region" description="Low complexity" evidence="6">
    <location>
        <begin position="826"/>
        <end position="835"/>
    </location>
</feature>
<feature type="region of interest" description="Disordered" evidence="6">
    <location>
        <begin position="762"/>
        <end position="877"/>
    </location>
</feature>
<feature type="region of interest" description="Disordered" evidence="6">
    <location>
        <begin position="1"/>
        <end position="64"/>
    </location>
</feature>
<evidence type="ECO:0000256" key="4">
    <source>
        <dbReference type="ARBA" id="ARBA00035113"/>
    </source>
</evidence>
<feature type="region of interest" description="Disordered" evidence="6">
    <location>
        <begin position="570"/>
        <end position="591"/>
    </location>
</feature>
<feature type="region of interest" description="Disordered" evidence="6">
    <location>
        <begin position="720"/>
        <end position="750"/>
    </location>
</feature>
<organism evidence="8 9">
    <name type="scientific">Collybiopsis confluens</name>
    <dbReference type="NCBI Taxonomy" id="2823264"/>
    <lineage>
        <taxon>Eukaryota</taxon>
        <taxon>Fungi</taxon>
        <taxon>Dikarya</taxon>
        <taxon>Basidiomycota</taxon>
        <taxon>Agaricomycotina</taxon>
        <taxon>Agaricomycetes</taxon>
        <taxon>Agaricomycetidae</taxon>
        <taxon>Agaricales</taxon>
        <taxon>Marasmiineae</taxon>
        <taxon>Omphalotaceae</taxon>
        <taxon>Collybiopsis</taxon>
    </lineage>
</organism>
<gene>
    <name evidence="8" type="ORF">D9757_009167</name>
</gene>
<feature type="compositionally biased region" description="Polar residues" evidence="6">
    <location>
        <begin position="980"/>
        <end position="990"/>
    </location>
</feature>
<dbReference type="InterPro" id="IPR044288">
    <property type="entry name" value="ZNF598/HEL2"/>
</dbReference>
<dbReference type="GO" id="GO:0072344">
    <property type="term" value="P:rescue of stalled ribosome"/>
    <property type="evidence" value="ECO:0007669"/>
    <property type="project" value="InterPro"/>
</dbReference>
<dbReference type="AlphaFoldDB" id="A0A8H5M1W2"/>
<feature type="region of interest" description="Disordered" evidence="6">
    <location>
        <begin position="385"/>
        <end position="445"/>
    </location>
</feature>
<evidence type="ECO:0000256" key="2">
    <source>
        <dbReference type="ARBA" id="ARBA00004906"/>
    </source>
</evidence>
<dbReference type="InterPro" id="IPR041888">
    <property type="entry name" value="RING-HC_ZNF598/HEL2"/>
</dbReference>
<evidence type="ECO:0000256" key="6">
    <source>
        <dbReference type="SAM" id="MobiDB-lite"/>
    </source>
</evidence>
<feature type="region of interest" description="Disordered" evidence="6">
    <location>
        <begin position="474"/>
        <end position="515"/>
    </location>
</feature>
<feature type="compositionally biased region" description="Basic residues" evidence="6">
    <location>
        <begin position="967"/>
        <end position="978"/>
    </location>
</feature>
<name>A0A8H5M1W2_9AGAR</name>
<dbReference type="Pfam" id="PF23230">
    <property type="entry name" value="zf-C2H2_13"/>
    <property type="match status" value="1"/>
</dbReference>
<dbReference type="Proteomes" id="UP000518752">
    <property type="component" value="Unassembled WGS sequence"/>
</dbReference>
<feature type="compositionally biased region" description="Low complexity" evidence="6">
    <location>
        <begin position="798"/>
        <end position="817"/>
    </location>
</feature>
<feature type="compositionally biased region" description="Polar residues" evidence="6">
    <location>
        <begin position="837"/>
        <end position="849"/>
    </location>
</feature>
<dbReference type="GO" id="GO:0043022">
    <property type="term" value="F:ribosome binding"/>
    <property type="evidence" value="ECO:0007669"/>
    <property type="project" value="TreeGrafter"/>
</dbReference>
<dbReference type="InterPro" id="IPR056437">
    <property type="entry name" value="Znf-C2H2_ZNF598/HEL2"/>
</dbReference>
<feature type="compositionally biased region" description="Polar residues" evidence="6">
    <location>
        <begin position="577"/>
        <end position="589"/>
    </location>
</feature>
<evidence type="ECO:0000313" key="9">
    <source>
        <dbReference type="Proteomes" id="UP000518752"/>
    </source>
</evidence>
<feature type="compositionally biased region" description="Low complexity" evidence="6">
    <location>
        <begin position="899"/>
        <end position="917"/>
    </location>
</feature>
<dbReference type="InterPro" id="IPR013087">
    <property type="entry name" value="Znf_C2H2_type"/>
</dbReference>
<dbReference type="PROSITE" id="PS50089">
    <property type="entry name" value="ZF_RING_2"/>
    <property type="match status" value="1"/>
</dbReference>
<evidence type="ECO:0000256" key="5">
    <source>
        <dbReference type="PROSITE-ProRule" id="PRU00175"/>
    </source>
</evidence>
<dbReference type="PROSITE" id="PS00028">
    <property type="entry name" value="ZINC_FINGER_C2H2_1"/>
    <property type="match status" value="1"/>
</dbReference>
<dbReference type="GO" id="GO:0008270">
    <property type="term" value="F:zinc ion binding"/>
    <property type="evidence" value="ECO:0007669"/>
    <property type="project" value="UniProtKB-KW"/>
</dbReference>
<feature type="region of interest" description="Disordered" evidence="6">
    <location>
        <begin position="260"/>
        <end position="282"/>
    </location>
</feature>
<dbReference type="PANTHER" id="PTHR22938">
    <property type="entry name" value="ZINC FINGER PROTEIN 598"/>
    <property type="match status" value="1"/>
</dbReference>
<feature type="compositionally biased region" description="Low complexity" evidence="6">
    <location>
        <begin position="394"/>
        <end position="414"/>
    </location>
</feature>
<evidence type="ECO:0000256" key="1">
    <source>
        <dbReference type="ARBA" id="ARBA00000900"/>
    </source>
</evidence>
<feature type="compositionally biased region" description="Pro residues" evidence="6">
    <location>
        <begin position="415"/>
        <end position="432"/>
    </location>
</feature>
<sequence length="990" mass="103082">MATANTAALISSERGSERPAHQQQHRGGGGGGGGRRGGGRGRGGRGGGGGGRGGRGSSEGPGNSAVLAQEAQASEPAGNGQVVTADAQVIVAEDEELDVCWICAEPVKYYSLSACNHRTCHVCGLRLRALYKKEDCTFCKEPQPEVVFTSSPDKPFNEYTIAASLSIDNAQPRFYDGKLRITFESQEMMTESLLLLRFNCPDGECDYIAKGWGDLKMHVRAGHGRLMCDLCIRSKKVFAHEHVLYTYQQLRLHLPSLDHSSASHGRQRGKKSNPNTSQPPPEGGVHPLCEFCRECFFGEDELYAHMRERHEECFVCKREGVRDVYFEAYPFLERHFSTAHYACNQPTCLERKFVVFVSALDLQAHMVQEHGMKDRRVVGLEMEFASRGGGGGHQNQQGNRATGSASQVQAQAHAHPPPPRQQPPGLPPPAPPQNQAQGGSKRKQVFSGSLTSVTCAKVNYSSSPFIDSTNNTASTSMTATLGPPTAGQGQGPSRRASPSAGFAAEDGTQGNSPAVDRHTSFFNLLASLAPNPTNALAAVQAAARGYRAAESSARDLIGIVWSVLERERGGGNGNGNAESVASGPSSSAYRNKDTLEPTARVINAFVDLLEDEEEGDEGSGGVDENDKKSLELLREWKGFEVEQRRQFPDLFPTAIASSSSPAGAGAGAYAAITSGRVLNAKHSTHTSNTRFGRGGTSSGSALRGGQQVWERVAQAATTGISTPSGWASGGPRAVPRSAAANKANSNVPGSMAAVTARSKVDTDKFPPLGVGAAGPRTATGGVGGSTRKTPWVSGSGSGNANGSSSPSTAFPTLLPSTPSQPPSGPPASGGFRPFSVPATTSRGKSSSNSAPPPKLNPTAFPGLPTSTNKREKVQVKGNVSLRNILGTSGEAPISKWGTSPSSPSSVVGAAIGSSLSSDPGTPAPASGVGTDTTDFVSELDAGVGMTGDAGAGAEPGDETVASGGAGKKVKGGKGKGKQKQTLFTLGSFPT</sequence>
<comment type="similarity">
    <text evidence="4">Belongs to the ZNF598/HEL2 family.</text>
</comment>
<feature type="compositionally biased region" description="Gly residues" evidence="6">
    <location>
        <begin position="26"/>
        <end position="36"/>
    </location>
</feature>
<dbReference type="SUPFAM" id="SSF57850">
    <property type="entry name" value="RING/U-box"/>
    <property type="match status" value="1"/>
</dbReference>
<protein>
    <recommendedName>
        <fullName evidence="3">RING-type E3 ubiquitin transferase</fullName>
        <ecNumber evidence="3">2.3.2.27</ecNumber>
    </recommendedName>
</protein>
<comment type="catalytic activity">
    <reaction evidence="1">
        <text>S-ubiquitinyl-[E2 ubiquitin-conjugating enzyme]-L-cysteine + [acceptor protein]-L-lysine = [E2 ubiquitin-conjugating enzyme]-L-cysteine + N(6)-ubiquitinyl-[acceptor protein]-L-lysine.</text>
        <dbReference type="EC" id="2.3.2.27"/>
    </reaction>
</comment>
<evidence type="ECO:0000256" key="3">
    <source>
        <dbReference type="ARBA" id="ARBA00012483"/>
    </source>
</evidence>
<dbReference type="Pfam" id="PF25447">
    <property type="entry name" value="RING_ZNF598"/>
    <property type="match status" value="1"/>
</dbReference>
<reference evidence="8 9" key="1">
    <citation type="journal article" date="2020" name="ISME J.">
        <title>Uncovering the hidden diversity of litter-decomposition mechanisms in mushroom-forming fungi.</title>
        <authorList>
            <person name="Floudas D."/>
            <person name="Bentzer J."/>
            <person name="Ahren D."/>
            <person name="Johansson T."/>
            <person name="Persson P."/>
            <person name="Tunlid A."/>
        </authorList>
    </citation>
    <scope>NUCLEOTIDE SEQUENCE [LARGE SCALE GENOMIC DNA]</scope>
    <source>
        <strain evidence="8 9">CBS 406.79</strain>
    </source>
</reference>
<evidence type="ECO:0000313" key="8">
    <source>
        <dbReference type="EMBL" id="KAF5378230.1"/>
    </source>
</evidence>
<proteinExistence type="inferred from homology"/>
<dbReference type="GO" id="GO:0061630">
    <property type="term" value="F:ubiquitin protein ligase activity"/>
    <property type="evidence" value="ECO:0007669"/>
    <property type="project" value="UniProtKB-EC"/>
</dbReference>
<dbReference type="EMBL" id="JAACJN010000078">
    <property type="protein sequence ID" value="KAF5378230.1"/>
    <property type="molecule type" value="Genomic_DNA"/>
</dbReference>
<comment type="caution">
    <text evidence="8">The sequence shown here is derived from an EMBL/GenBank/DDBJ whole genome shotgun (WGS) entry which is preliminary data.</text>
</comment>
<feature type="compositionally biased region" description="Gly residues" evidence="6">
    <location>
        <begin position="44"/>
        <end position="59"/>
    </location>
</feature>
<keyword evidence="5" id="KW-0862">Zinc</keyword>
<dbReference type="InterPro" id="IPR001841">
    <property type="entry name" value="Znf_RING"/>
</dbReference>
<feature type="domain" description="RING-type" evidence="7">
    <location>
        <begin position="100"/>
        <end position="140"/>
    </location>
</feature>
<dbReference type="OrthoDB" id="3838338at2759"/>
<comment type="pathway">
    <text evidence="2">Protein modification; protein ubiquitination.</text>
</comment>
<keyword evidence="5" id="KW-0479">Metal-binding</keyword>
<feature type="region of interest" description="Disordered" evidence="6">
    <location>
        <begin position="889"/>
        <end position="990"/>
    </location>
</feature>
<keyword evidence="5" id="KW-0863">Zinc-finger</keyword>
<dbReference type="CDD" id="cd16615">
    <property type="entry name" value="RING-HC_ZNF598"/>
    <property type="match status" value="1"/>
</dbReference>
<dbReference type="PANTHER" id="PTHR22938:SF0">
    <property type="entry name" value="E3 UBIQUITIN-PROTEIN LIGASE ZNF598"/>
    <property type="match status" value="1"/>
</dbReference>
<dbReference type="SMART" id="SM00355">
    <property type="entry name" value="ZnF_C2H2"/>
    <property type="match status" value="4"/>
</dbReference>
<dbReference type="EC" id="2.3.2.27" evidence="3"/>
<evidence type="ECO:0000259" key="7">
    <source>
        <dbReference type="PROSITE" id="PS50089"/>
    </source>
</evidence>
<keyword evidence="9" id="KW-1185">Reference proteome</keyword>
<accession>A0A8H5M1W2</accession>